<dbReference type="InterPro" id="IPR011006">
    <property type="entry name" value="CheY-like_superfamily"/>
</dbReference>
<reference evidence="3 4" key="1">
    <citation type="submission" date="2018-06" db="EMBL/GenBank/DDBJ databases">
        <title>Extensive metabolic versatility and redundancy in microbially diverse, dynamic hydrothermal sediments.</title>
        <authorList>
            <person name="Dombrowski N."/>
            <person name="Teske A."/>
            <person name="Baker B.J."/>
        </authorList>
    </citation>
    <scope>NUCLEOTIDE SEQUENCE [LARGE SCALE GENOMIC DNA]</scope>
    <source>
        <strain evidence="3">B35_G9</strain>
    </source>
</reference>
<evidence type="ECO:0000256" key="1">
    <source>
        <dbReference type="PROSITE-ProRule" id="PRU00169"/>
    </source>
</evidence>
<dbReference type="GO" id="GO:0000160">
    <property type="term" value="P:phosphorelay signal transduction system"/>
    <property type="evidence" value="ECO:0007669"/>
    <property type="project" value="InterPro"/>
</dbReference>
<keyword evidence="3" id="KW-0418">Kinase</keyword>
<dbReference type="SUPFAM" id="SSF52172">
    <property type="entry name" value="CheY-like"/>
    <property type="match status" value="1"/>
</dbReference>
<dbReference type="GO" id="GO:0016301">
    <property type="term" value="F:kinase activity"/>
    <property type="evidence" value="ECO:0007669"/>
    <property type="project" value="UniProtKB-KW"/>
</dbReference>
<feature type="non-terminal residue" evidence="3">
    <location>
        <position position="1"/>
    </location>
</feature>
<dbReference type="Gene3D" id="3.40.50.2300">
    <property type="match status" value="1"/>
</dbReference>
<keyword evidence="3" id="KW-0808">Transferase</keyword>
<comment type="caution">
    <text evidence="3">The sequence shown here is derived from an EMBL/GenBank/DDBJ whole genome shotgun (WGS) entry which is preliminary data.</text>
</comment>
<protein>
    <submittedName>
        <fullName evidence="3">Hybrid sensor histidine kinase/response regulator</fullName>
    </submittedName>
</protein>
<feature type="modified residue" description="4-aspartylphosphate" evidence="1">
    <location>
        <position position="10"/>
    </location>
</feature>
<evidence type="ECO:0000259" key="2">
    <source>
        <dbReference type="PROSITE" id="PS50110"/>
    </source>
</evidence>
<keyword evidence="1" id="KW-0597">Phosphoprotein</keyword>
<dbReference type="InterPro" id="IPR001789">
    <property type="entry name" value="Sig_transdc_resp-reg_receiver"/>
</dbReference>
<sequence>NRKFDIVLLDLTIPGGMGGRETMEKLLKLDPDVKGIIVSGYSTDVIISEYKKYGFKEAVLKPFRMDELSSVLKKIINGD</sequence>
<dbReference type="AlphaFoldDB" id="A0A660S501"/>
<organism evidence="3 4">
    <name type="scientific">candidate division TA06 bacterium</name>
    <dbReference type="NCBI Taxonomy" id="2250710"/>
    <lineage>
        <taxon>Bacteria</taxon>
        <taxon>Bacteria division TA06</taxon>
    </lineage>
</organism>
<dbReference type="Pfam" id="PF00072">
    <property type="entry name" value="Response_reg"/>
    <property type="match status" value="1"/>
</dbReference>
<name>A0A660S501_UNCT6</name>
<proteinExistence type="predicted"/>
<accession>A0A660S501</accession>
<gene>
    <name evidence="3" type="ORF">DRP44_08175</name>
</gene>
<evidence type="ECO:0000313" key="4">
    <source>
        <dbReference type="Proteomes" id="UP000282321"/>
    </source>
</evidence>
<feature type="domain" description="Response regulatory" evidence="2">
    <location>
        <begin position="1"/>
        <end position="76"/>
    </location>
</feature>
<evidence type="ECO:0000313" key="3">
    <source>
        <dbReference type="EMBL" id="RKX64526.1"/>
    </source>
</evidence>
<dbReference type="EMBL" id="QNBC01000153">
    <property type="protein sequence ID" value="RKX64526.1"/>
    <property type="molecule type" value="Genomic_DNA"/>
</dbReference>
<dbReference type="PROSITE" id="PS50110">
    <property type="entry name" value="RESPONSE_REGULATORY"/>
    <property type="match status" value="1"/>
</dbReference>
<dbReference type="Proteomes" id="UP000282321">
    <property type="component" value="Unassembled WGS sequence"/>
</dbReference>